<gene>
    <name evidence="1" type="ORF">CK203_045636</name>
</gene>
<proteinExistence type="predicted"/>
<sequence>MARAFKKRVKPRPLHVGDLVLRVIRGLIRDPRGKFRPSWSGPYFIRELTPEGAAWLMDLDGNQFSEPTNVDQLKRHHWVHGSRDLLYLLHFIHEGMGFDHRVFELSFPSFLSPYHPSLHYVPCLKTTLRPWDRISSSTASMWTARFILFDIVVIPGWGYVECLDSHVIISVRSTSGLLCIPWCYSRVIRADRVHLMPYWGIFPSFSHGGDRSLTLVRRSRLVEPLLAISSSLRFAAACHTGAYFPHIVSLQSGVQSRRSFTVYNIQSHHVTFFSSAFRVVITSQFDVQKPSSVFQSDVQSRHHHFLVSAFRAIIGFQIDIQSRILGFDVQSRYRFSASAFRAIIGFQIDIQSRVLVSAFRVVITPQLRCSEPSSSPCFQFDVQNHHRFSDRHSRVTSSVSVFRVVITFQFGVQSHYRHLV</sequence>
<accession>A0A438HQ40</accession>
<dbReference type="AlphaFoldDB" id="A0A438HQ40"/>
<protein>
    <submittedName>
        <fullName evidence="1">Uncharacterized protein</fullName>
    </submittedName>
</protein>
<dbReference type="EMBL" id="QGNW01000192">
    <property type="protein sequence ID" value="RVW86565.1"/>
    <property type="molecule type" value="Genomic_DNA"/>
</dbReference>
<comment type="caution">
    <text evidence="1">The sequence shown here is derived from an EMBL/GenBank/DDBJ whole genome shotgun (WGS) entry which is preliminary data.</text>
</comment>
<dbReference type="Proteomes" id="UP000288805">
    <property type="component" value="Unassembled WGS sequence"/>
</dbReference>
<reference evidence="1 2" key="1">
    <citation type="journal article" date="2018" name="PLoS Genet.">
        <title>Population sequencing reveals clonal diversity and ancestral inbreeding in the grapevine cultivar Chardonnay.</title>
        <authorList>
            <person name="Roach M.J."/>
            <person name="Johnson D.L."/>
            <person name="Bohlmann J."/>
            <person name="van Vuuren H.J."/>
            <person name="Jones S.J."/>
            <person name="Pretorius I.S."/>
            <person name="Schmidt S.A."/>
            <person name="Borneman A.R."/>
        </authorList>
    </citation>
    <scope>NUCLEOTIDE SEQUENCE [LARGE SCALE GENOMIC DNA]</scope>
    <source>
        <strain evidence="2">cv. Chardonnay</strain>
        <tissue evidence="1">Leaf</tissue>
    </source>
</reference>
<evidence type="ECO:0000313" key="1">
    <source>
        <dbReference type="EMBL" id="RVW86565.1"/>
    </source>
</evidence>
<organism evidence="1 2">
    <name type="scientific">Vitis vinifera</name>
    <name type="common">Grape</name>
    <dbReference type="NCBI Taxonomy" id="29760"/>
    <lineage>
        <taxon>Eukaryota</taxon>
        <taxon>Viridiplantae</taxon>
        <taxon>Streptophyta</taxon>
        <taxon>Embryophyta</taxon>
        <taxon>Tracheophyta</taxon>
        <taxon>Spermatophyta</taxon>
        <taxon>Magnoliopsida</taxon>
        <taxon>eudicotyledons</taxon>
        <taxon>Gunneridae</taxon>
        <taxon>Pentapetalae</taxon>
        <taxon>rosids</taxon>
        <taxon>Vitales</taxon>
        <taxon>Vitaceae</taxon>
        <taxon>Viteae</taxon>
        <taxon>Vitis</taxon>
    </lineage>
</organism>
<evidence type="ECO:0000313" key="2">
    <source>
        <dbReference type="Proteomes" id="UP000288805"/>
    </source>
</evidence>
<name>A0A438HQ40_VITVI</name>